<reference evidence="2" key="1">
    <citation type="journal article" date="2018" name="Nat. Plants">
        <title>Whole-genome landscape of Medicago truncatula symbiotic genes.</title>
        <authorList>
            <person name="Pecrix Y."/>
            <person name="Staton S.E."/>
            <person name="Sallet E."/>
            <person name="Lelandais-Briere C."/>
            <person name="Moreau S."/>
            <person name="Carrere S."/>
            <person name="Blein T."/>
            <person name="Jardinaud M.F."/>
            <person name="Latrasse D."/>
            <person name="Zouine M."/>
            <person name="Zahm M."/>
            <person name="Kreplak J."/>
            <person name="Mayjonade B."/>
            <person name="Satge C."/>
            <person name="Perez M."/>
            <person name="Cauet S."/>
            <person name="Marande W."/>
            <person name="Chantry-Darmon C."/>
            <person name="Lopez-Roques C."/>
            <person name="Bouchez O."/>
            <person name="Berard A."/>
            <person name="Debelle F."/>
            <person name="Munos S."/>
            <person name="Bendahmane A."/>
            <person name="Berges H."/>
            <person name="Niebel A."/>
            <person name="Buitink J."/>
            <person name="Frugier F."/>
            <person name="Benhamed M."/>
            <person name="Crespi M."/>
            <person name="Gouzy J."/>
            <person name="Gamas P."/>
        </authorList>
    </citation>
    <scope>NUCLEOTIDE SEQUENCE [LARGE SCALE GENOMIC DNA]</scope>
    <source>
        <strain evidence="2">cv. Jemalong A17</strain>
    </source>
</reference>
<evidence type="ECO:0000313" key="2">
    <source>
        <dbReference type="Proteomes" id="UP000265566"/>
    </source>
</evidence>
<name>A0A396JY20_MEDTR</name>
<comment type="caution">
    <text evidence="1">The sequence shown here is derived from an EMBL/GenBank/DDBJ whole genome shotgun (WGS) entry which is preliminary data.</text>
</comment>
<dbReference type="Proteomes" id="UP000265566">
    <property type="component" value="Chromosome 1"/>
</dbReference>
<protein>
    <submittedName>
        <fullName evidence="1">Uncharacterized protein</fullName>
    </submittedName>
</protein>
<gene>
    <name evidence="1" type="ORF">MtrunA17_Chr1g0194461</name>
</gene>
<organism evidence="1 2">
    <name type="scientific">Medicago truncatula</name>
    <name type="common">Barrel medic</name>
    <name type="synonym">Medicago tribuloides</name>
    <dbReference type="NCBI Taxonomy" id="3880"/>
    <lineage>
        <taxon>Eukaryota</taxon>
        <taxon>Viridiplantae</taxon>
        <taxon>Streptophyta</taxon>
        <taxon>Embryophyta</taxon>
        <taxon>Tracheophyta</taxon>
        <taxon>Spermatophyta</taxon>
        <taxon>Magnoliopsida</taxon>
        <taxon>eudicotyledons</taxon>
        <taxon>Gunneridae</taxon>
        <taxon>Pentapetalae</taxon>
        <taxon>rosids</taxon>
        <taxon>fabids</taxon>
        <taxon>Fabales</taxon>
        <taxon>Fabaceae</taxon>
        <taxon>Papilionoideae</taxon>
        <taxon>50 kb inversion clade</taxon>
        <taxon>NPAAA clade</taxon>
        <taxon>Hologalegina</taxon>
        <taxon>IRL clade</taxon>
        <taxon>Trifolieae</taxon>
        <taxon>Medicago</taxon>
    </lineage>
</organism>
<dbReference type="Gramene" id="rna5004">
    <property type="protein sequence ID" value="RHN81015.1"/>
    <property type="gene ID" value="gene5004"/>
</dbReference>
<accession>A0A396JY20</accession>
<evidence type="ECO:0000313" key="1">
    <source>
        <dbReference type="EMBL" id="RHN81015.1"/>
    </source>
</evidence>
<sequence length="44" mass="4839">MIHLAFMMLLLGVGGEGNKRSLLLGILCIIFSWKQVMSSTTKEA</sequence>
<dbReference type="AlphaFoldDB" id="A0A396JY20"/>
<dbReference type="EMBL" id="PSQE01000001">
    <property type="protein sequence ID" value="RHN81015.1"/>
    <property type="molecule type" value="Genomic_DNA"/>
</dbReference>
<proteinExistence type="predicted"/>